<sequence>MTCSACGSPTVRFVVPADFHSALSAAGSVSVADDHTHTPDSCTFCTHCLVLEYGDDADAAESESESESESDELESTDPDFSRVSDAFPTTPEQAVPLALAIGLAESLAMNRSVIETLLRDVERAGADPLLVLDRLQRDPSVEPAIDLGRRQHQLEQLLY</sequence>
<name>M0A4I1_9EURY</name>
<protein>
    <recommendedName>
        <fullName evidence="4">Small CPxCG-related zinc finger protein</fullName>
    </recommendedName>
</protein>
<dbReference type="PATRIC" id="fig|1227493.4.peg.1324"/>
<dbReference type="Pfam" id="PF19792">
    <property type="entry name" value="DUF6276"/>
    <property type="match status" value="1"/>
</dbReference>
<dbReference type="EMBL" id="AOIM01000016">
    <property type="protein sequence ID" value="ELY92817.1"/>
    <property type="molecule type" value="Genomic_DNA"/>
</dbReference>
<accession>M0A4I1</accession>
<gene>
    <name evidence="2" type="ORF">C483_06707</name>
</gene>
<evidence type="ECO:0008006" key="4">
    <source>
        <dbReference type="Google" id="ProtNLM"/>
    </source>
</evidence>
<feature type="region of interest" description="Disordered" evidence="1">
    <location>
        <begin position="56"/>
        <end position="87"/>
    </location>
</feature>
<dbReference type="InterPro" id="IPR046243">
    <property type="entry name" value="DUF6276"/>
</dbReference>
<dbReference type="OrthoDB" id="212944at2157"/>
<comment type="caution">
    <text evidence="2">The sequence shown here is derived from an EMBL/GenBank/DDBJ whole genome shotgun (WGS) entry which is preliminary data.</text>
</comment>
<reference evidence="2 3" key="1">
    <citation type="journal article" date="2014" name="PLoS Genet.">
        <title>Phylogenetically driven sequencing of extremely halophilic archaea reveals strategies for static and dynamic osmo-response.</title>
        <authorList>
            <person name="Becker E.A."/>
            <person name="Seitzer P.M."/>
            <person name="Tritt A."/>
            <person name="Larsen D."/>
            <person name="Krusor M."/>
            <person name="Yao A.I."/>
            <person name="Wu D."/>
            <person name="Madern D."/>
            <person name="Eisen J.A."/>
            <person name="Darling A.E."/>
            <person name="Facciotti M.T."/>
        </authorList>
    </citation>
    <scope>NUCLEOTIDE SEQUENCE [LARGE SCALE GENOMIC DNA]</scope>
    <source>
        <strain evidence="2 3">JCM 10989</strain>
    </source>
</reference>
<proteinExistence type="predicted"/>
<dbReference type="AlphaFoldDB" id="M0A4I1"/>
<evidence type="ECO:0000256" key="1">
    <source>
        <dbReference type="SAM" id="MobiDB-lite"/>
    </source>
</evidence>
<dbReference type="RefSeq" id="WP_006652572.1">
    <property type="nucleotide sequence ID" value="NZ_AOIM01000016.1"/>
</dbReference>
<dbReference type="Proteomes" id="UP000011519">
    <property type="component" value="Unassembled WGS sequence"/>
</dbReference>
<evidence type="ECO:0000313" key="2">
    <source>
        <dbReference type="EMBL" id="ELY92817.1"/>
    </source>
</evidence>
<evidence type="ECO:0000313" key="3">
    <source>
        <dbReference type="Proteomes" id="UP000011519"/>
    </source>
</evidence>
<organism evidence="2 3">
    <name type="scientific">Natrialba hulunbeirensis JCM 10989</name>
    <dbReference type="NCBI Taxonomy" id="1227493"/>
    <lineage>
        <taxon>Archaea</taxon>
        <taxon>Methanobacteriati</taxon>
        <taxon>Methanobacteriota</taxon>
        <taxon>Stenosarchaea group</taxon>
        <taxon>Halobacteria</taxon>
        <taxon>Halobacteriales</taxon>
        <taxon>Natrialbaceae</taxon>
        <taxon>Natrialba</taxon>
    </lineage>
</organism>
<feature type="compositionally biased region" description="Acidic residues" evidence="1">
    <location>
        <begin position="56"/>
        <end position="77"/>
    </location>
</feature>
<dbReference type="STRING" id="1227493.C483_06707"/>
<keyword evidence="3" id="KW-1185">Reference proteome</keyword>